<evidence type="ECO:0000256" key="5">
    <source>
        <dbReference type="ARBA" id="ARBA00023284"/>
    </source>
</evidence>
<dbReference type="Gene3D" id="3.90.1280.10">
    <property type="entry name" value="HSP33 redox switch-like"/>
    <property type="match status" value="1"/>
</dbReference>
<keyword evidence="2" id="KW-0862">Zinc</keyword>
<dbReference type="CDD" id="cd00498">
    <property type="entry name" value="Hsp33"/>
    <property type="match status" value="1"/>
</dbReference>
<dbReference type="KEGG" id="smic:SmB9_19610"/>
<dbReference type="InterPro" id="IPR000397">
    <property type="entry name" value="Heat_shock_Hsp33"/>
</dbReference>
<keyword evidence="1" id="KW-0963">Cytoplasm</keyword>
<evidence type="ECO:0000313" key="8">
    <source>
        <dbReference type="Proteomes" id="UP000275727"/>
    </source>
</evidence>
<dbReference type="GO" id="GO:0005737">
    <property type="term" value="C:cytoplasm"/>
    <property type="evidence" value="ECO:0007669"/>
    <property type="project" value="InterPro"/>
</dbReference>
<dbReference type="GO" id="GO:0051082">
    <property type="term" value="F:unfolded protein binding"/>
    <property type="evidence" value="ECO:0007669"/>
    <property type="project" value="InterPro"/>
</dbReference>
<evidence type="ECO:0000256" key="1">
    <source>
        <dbReference type="ARBA" id="ARBA00022490"/>
    </source>
</evidence>
<dbReference type="InterPro" id="IPR023212">
    <property type="entry name" value="Hsp33_helix_hairpin_bin_dom_sf"/>
</dbReference>
<accession>A0AAD1G113</accession>
<dbReference type="PIRSF" id="PIRSF005261">
    <property type="entry name" value="Heat_shock_Hsp33"/>
    <property type="match status" value="1"/>
</dbReference>
<keyword evidence="5" id="KW-0676">Redox-active center</keyword>
<dbReference type="PANTHER" id="PTHR30111">
    <property type="entry name" value="33 KDA CHAPERONIN"/>
    <property type="match status" value="1"/>
</dbReference>
<dbReference type="SUPFAM" id="SSF64397">
    <property type="entry name" value="Hsp33 domain"/>
    <property type="match status" value="1"/>
</dbReference>
<dbReference type="Gene3D" id="3.55.30.10">
    <property type="entry name" value="Hsp33 domain"/>
    <property type="match status" value="1"/>
</dbReference>
<organism evidence="6 8">
    <name type="scientific">Sphingosinicella microcystinivorans</name>
    <dbReference type="NCBI Taxonomy" id="335406"/>
    <lineage>
        <taxon>Bacteria</taxon>
        <taxon>Pseudomonadati</taxon>
        <taxon>Pseudomonadota</taxon>
        <taxon>Alphaproteobacteria</taxon>
        <taxon>Sphingomonadales</taxon>
        <taxon>Sphingosinicellaceae</taxon>
        <taxon>Sphingosinicella</taxon>
    </lineage>
</organism>
<keyword evidence="4" id="KW-0143">Chaperone</keyword>
<keyword evidence="3" id="KW-1015">Disulfide bond</keyword>
<evidence type="ECO:0000313" key="6">
    <source>
        <dbReference type="EMBL" id="BBE34303.1"/>
    </source>
</evidence>
<dbReference type="GO" id="GO:0044183">
    <property type="term" value="F:protein folding chaperone"/>
    <property type="evidence" value="ECO:0007669"/>
    <property type="project" value="TreeGrafter"/>
</dbReference>
<reference evidence="7 9" key="2">
    <citation type="submission" date="2018-10" db="EMBL/GenBank/DDBJ databases">
        <title>Genomic Encyclopedia of Type Strains, Phase IV (KMG-IV): sequencing the most valuable type-strain genomes for metagenomic binning, comparative biology and taxonomic classification.</title>
        <authorList>
            <person name="Goeker M."/>
        </authorList>
    </citation>
    <scope>NUCLEOTIDE SEQUENCE [LARGE SCALE GENOMIC DNA]</scope>
    <source>
        <strain evidence="7 9">DSM 19791</strain>
    </source>
</reference>
<dbReference type="EMBL" id="RBWX01000007">
    <property type="protein sequence ID" value="RKS91332.1"/>
    <property type="molecule type" value="Genomic_DNA"/>
</dbReference>
<evidence type="ECO:0000256" key="2">
    <source>
        <dbReference type="ARBA" id="ARBA00022833"/>
    </source>
</evidence>
<dbReference type="Proteomes" id="UP000275727">
    <property type="component" value="Chromosome"/>
</dbReference>
<evidence type="ECO:0000256" key="4">
    <source>
        <dbReference type="ARBA" id="ARBA00023186"/>
    </source>
</evidence>
<evidence type="ECO:0000256" key="3">
    <source>
        <dbReference type="ARBA" id="ARBA00023157"/>
    </source>
</evidence>
<gene>
    <name evidence="6" type="primary">hslO</name>
    <name evidence="7" type="ORF">DFR51_0893</name>
    <name evidence="6" type="ORF">SmB9_19610</name>
</gene>
<evidence type="ECO:0000313" key="9">
    <source>
        <dbReference type="Proteomes" id="UP000276029"/>
    </source>
</evidence>
<dbReference type="EMBL" id="AP018711">
    <property type="protein sequence ID" value="BBE34303.1"/>
    <property type="molecule type" value="Genomic_DNA"/>
</dbReference>
<protein>
    <submittedName>
        <fullName evidence="6">33 kDa chaperonin</fullName>
    </submittedName>
    <submittedName>
        <fullName evidence="7">Molecular chaperone Hsp33</fullName>
    </submittedName>
</protein>
<dbReference type="SUPFAM" id="SSF118352">
    <property type="entry name" value="HSP33 redox switch-like"/>
    <property type="match status" value="1"/>
</dbReference>
<evidence type="ECO:0000313" key="7">
    <source>
        <dbReference type="EMBL" id="RKS91332.1"/>
    </source>
</evidence>
<dbReference type="InterPro" id="IPR016153">
    <property type="entry name" value="Heat_shock_Hsp33_N"/>
</dbReference>
<name>A0AAD1G113_SPHMI</name>
<dbReference type="InterPro" id="IPR016154">
    <property type="entry name" value="Heat_shock_Hsp33_C"/>
</dbReference>
<dbReference type="GO" id="GO:0042026">
    <property type="term" value="P:protein refolding"/>
    <property type="evidence" value="ECO:0007669"/>
    <property type="project" value="TreeGrafter"/>
</dbReference>
<dbReference type="AlphaFoldDB" id="A0AAD1G113"/>
<proteinExistence type="predicted"/>
<keyword evidence="9" id="KW-1185">Reference proteome</keyword>
<reference evidence="6 8" key="1">
    <citation type="submission" date="2018-06" db="EMBL/GenBank/DDBJ databases">
        <title>Complete Genome Sequence of the Microcystin-Degrading Bacterium Sphingosinicella microcystinivorans Strain B-9.</title>
        <authorList>
            <person name="Jin H."/>
            <person name="Nishizawa T."/>
            <person name="Guo Y."/>
            <person name="Nishizawa A."/>
            <person name="Park H."/>
            <person name="Kato H."/>
            <person name="Tsuji K."/>
            <person name="Harada K."/>
        </authorList>
    </citation>
    <scope>NUCLEOTIDE SEQUENCE [LARGE SCALE GENOMIC DNA]</scope>
    <source>
        <strain evidence="6 8">B9</strain>
    </source>
</reference>
<sequence>MSEQTRLNGNGAAGAPQTGRVLPFTIPARSARGRVARLGPALAAILGAHDYPAPLCQLLGEALILTVLIGTTVQKGEGQTTVQVQSKGGPIDLLVCDYRAGEIRGYLRFDAERLGEIVPGALLPDLFGTGYLAITIDQGAADERYQGIVPLEGDTLCHAAERYFTDSEQVPTLVRGAVRQTEDGAWEAGGLLVQHLPHGETGGPRLTARTDTHDWEHVLALASTITEMELTDSHLSEEALLWRLFNEDEVRVSPSIALTRGCRCTVQHFREVLGRFPAEELAEMRGPEGTIDVNCEFCSRLFPIDMGD</sequence>
<dbReference type="Proteomes" id="UP000276029">
    <property type="component" value="Unassembled WGS sequence"/>
</dbReference>
<dbReference type="Pfam" id="PF01430">
    <property type="entry name" value="HSP33"/>
    <property type="match status" value="1"/>
</dbReference>
<dbReference type="RefSeq" id="WP_243445374.1">
    <property type="nucleotide sequence ID" value="NZ_AP018711.1"/>
</dbReference>
<dbReference type="PANTHER" id="PTHR30111:SF1">
    <property type="entry name" value="33 KDA CHAPERONIN"/>
    <property type="match status" value="1"/>
</dbReference>
<dbReference type="Gene3D" id="1.10.287.480">
    <property type="entry name" value="helix hairpin bin"/>
    <property type="match status" value="1"/>
</dbReference>